<dbReference type="EMBL" id="WHWB01032830">
    <property type="protein sequence ID" value="KAJ7423484.1"/>
    <property type="molecule type" value="Genomic_DNA"/>
</dbReference>
<accession>A0ABQ9DKQ5</accession>
<dbReference type="Proteomes" id="UP001145742">
    <property type="component" value="Unassembled WGS sequence"/>
</dbReference>
<name>A0ABQ9DKQ5_9PASS</name>
<sequence length="159" mass="17674">MIEVLKRNSAMLDLFLTSKAGLLGNMKLKGNLGCSDPRRGDMDSRIEHTLSKFANNTKLCGVVDTLEGRGAIGGTPLDRFEKWGQSCLMNIFIYDPNEGIECTVSKFADETKLGRSTDMLKSGKAMQRDLDMLDWWVKNSVMFNKAKCQVLNVGYGNPV</sequence>
<evidence type="ECO:0008006" key="3">
    <source>
        <dbReference type="Google" id="ProtNLM"/>
    </source>
</evidence>
<reference evidence="1" key="1">
    <citation type="submission" date="2019-10" db="EMBL/GenBank/DDBJ databases">
        <authorList>
            <person name="Soares A.E.R."/>
            <person name="Aleixo A."/>
            <person name="Schneider P."/>
            <person name="Miyaki C.Y."/>
            <person name="Schneider M.P."/>
            <person name="Mello C."/>
            <person name="Vasconcelos A.T.R."/>
        </authorList>
    </citation>
    <scope>NUCLEOTIDE SEQUENCE</scope>
    <source>
        <tissue evidence="1">Muscle</tissue>
    </source>
</reference>
<comment type="caution">
    <text evidence="1">The sequence shown here is derived from an EMBL/GenBank/DDBJ whole genome shotgun (WGS) entry which is preliminary data.</text>
</comment>
<protein>
    <recommendedName>
        <fullName evidence="3">Rna-directed dna polymerase from mobile element jockey-like</fullName>
    </recommendedName>
</protein>
<keyword evidence="2" id="KW-1185">Reference proteome</keyword>
<evidence type="ECO:0000313" key="1">
    <source>
        <dbReference type="EMBL" id="KAJ7423484.1"/>
    </source>
</evidence>
<proteinExistence type="predicted"/>
<organism evidence="1 2">
    <name type="scientific">Willisornis vidua</name>
    <name type="common">Xingu scale-backed antbird</name>
    <dbReference type="NCBI Taxonomy" id="1566151"/>
    <lineage>
        <taxon>Eukaryota</taxon>
        <taxon>Metazoa</taxon>
        <taxon>Chordata</taxon>
        <taxon>Craniata</taxon>
        <taxon>Vertebrata</taxon>
        <taxon>Euteleostomi</taxon>
        <taxon>Archelosauria</taxon>
        <taxon>Archosauria</taxon>
        <taxon>Dinosauria</taxon>
        <taxon>Saurischia</taxon>
        <taxon>Theropoda</taxon>
        <taxon>Coelurosauria</taxon>
        <taxon>Aves</taxon>
        <taxon>Neognathae</taxon>
        <taxon>Neoaves</taxon>
        <taxon>Telluraves</taxon>
        <taxon>Australaves</taxon>
        <taxon>Passeriformes</taxon>
        <taxon>Thamnophilidae</taxon>
        <taxon>Willisornis</taxon>
    </lineage>
</organism>
<gene>
    <name evidence="1" type="ORF">WISP_33805</name>
</gene>
<evidence type="ECO:0000313" key="2">
    <source>
        <dbReference type="Proteomes" id="UP001145742"/>
    </source>
</evidence>